<feature type="compositionally biased region" description="Polar residues" evidence="5">
    <location>
        <begin position="808"/>
        <end position="824"/>
    </location>
</feature>
<evidence type="ECO:0000256" key="4">
    <source>
        <dbReference type="ARBA" id="ARBA00038314"/>
    </source>
</evidence>
<dbReference type="CDD" id="cd02440">
    <property type="entry name" value="AdoMet_MTases"/>
    <property type="match status" value="1"/>
</dbReference>
<keyword evidence="7" id="KW-1185">Reference proteome</keyword>
<feature type="region of interest" description="Disordered" evidence="5">
    <location>
        <begin position="780"/>
        <end position="827"/>
    </location>
</feature>
<dbReference type="PANTHER" id="PTHR35897">
    <property type="entry name" value="METHYLTRANSFERASE AUSD"/>
    <property type="match status" value="1"/>
</dbReference>
<evidence type="ECO:0000256" key="2">
    <source>
        <dbReference type="ARBA" id="ARBA00022679"/>
    </source>
</evidence>
<protein>
    <submittedName>
        <fullName evidence="6">Mitochondrial ATPase complex subunit atp10</fullName>
    </submittedName>
</protein>
<comment type="pathway">
    <text evidence="1">Secondary metabolite biosynthesis.</text>
</comment>
<feature type="compositionally biased region" description="Pro residues" evidence="5">
    <location>
        <begin position="781"/>
        <end position="792"/>
    </location>
</feature>
<dbReference type="InterPro" id="IPR051654">
    <property type="entry name" value="Meroterpenoid_MTases"/>
</dbReference>
<comment type="similarity">
    <text evidence="4">Belongs to the class I-like SAM-binding methyltransferase superfamily.</text>
</comment>
<dbReference type="OrthoDB" id="17089at2759"/>
<comment type="caution">
    <text evidence="6">The sequence shown here is derived from an EMBL/GenBank/DDBJ whole genome shotgun (WGS) entry which is preliminary data.</text>
</comment>
<evidence type="ECO:0000313" key="6">
    <source>
        <dbReference type="EMBL" id="TCD65128.1"/>
    </source>
</evidence>
<dbReference type="Proteomes" id="UP000292702">
    <property type="component" value="Unassembled WGS sequence"/>
</dbReference>
<evidence type="ECO:0000256" key="3">
    <source>
        <dbReference type="ARBA" id="ARBA00022691"/>
    </source>
</evidence>
<accession>A0A4R0RMQ6</accession>
<reference evidence="6 7" key="1">
    <citation type="submission" date="2018-11" db="EMBL/GenBank/DDBJ databases">
        <title>Genome assembly of Steccherinum ochraceum LE-BIN_3174, the white-rot fungus of the Steccherinaceae family (The Residual Polyporoid clade, Polyporales, Basidiomycota).</title>
        <authorList>
            <person name="Fedorova T.V."/>
            <person name="Glazunova O.A."/>
            <person name="Landesman E.O."/>
            <person name="Moiseenko K.V."/>
            <person name="Psurtseva N.V."/>
            <person name="Savinova O.S."/>
            <person name="Shakhova N.V."/>
            <person name="Tyazhelova T.V."/>
            <person name="Vasina D.V."/>
        </authorList>
    </citation>
    <scope>NUCLEOTIDE SEQUENCE [LARGE SCALE GENOMIC DNA]</scope>
    <source>
        <strain evidence="6 7">LE-BIN_3174</strain>
    </source>
</reference>
<dbReference type="InterPro" id="IPR029063">
    <property type="entry name" value="SAM-dependent_MTases_sf"/>
</dbReference>
<dbReference type="AlphaFoldDB" id="A0A4R0RMQ6"/>
<evidence type="ECO:0000256" key="5">
    <source>
        <dbReference type="SAM" id="MobiDB-lite"/>
    </source>
</evidence>
<dbReference type="EMBL" id="RWJN01000197">
    <property type="protein sequence ID" value="TCD65128.1"/>
    <property type="molecule type" value="Genomic_DNA"/>
</dbReference>
<evidence type="ECO:0000313" key="7">
    <source>
        <dbReference type="Proteomes" id="UP000292702"/>
    </source>
</evidence>
<name>A0A4R0RMQ6_9APHY</name>
<dbReference type="GO" id="GO:0016740">
    <property type="term" value="F:transferase activity"/>
    <property type="evidence" value="ECO:0007669"/>
    <property type="project" value="UniProtKB-KW"/>
</dbReference>
<dbReference type="Gene3D" id="3.40.50.150">
    <property type="entry name" value="Vaccinia Virus protein VP39"/>
    <property type="match status" value="1"/>
</dbReference>
<dbReference type="InterPro" id="IPR007849">
    <property type="entry name" value="ATP10"/>
</dbReference>
<dbReference type="STRING" id="92696.A0A4R0RMQ6"/>
<dbReference type="Pfam" id="PF05176">
    <property type="entry name" value="ATP-synt_10"/>
    <property type="match status" value="1"/>
</dbReference>
<keyword evidence="2" id="KW-0808">Transferase</keyword>
<keyword evidence="3" id="KW-0949">S-adenosyl-L-methionine</keyword>
<sequence length="1265" mass="145945">MASEREYHPHPATVPPLNASEIPLQMSEEESTFLKAAITQDEDDLRKRIMDVQKKAYDQYPYPCIRYFYYVHLSMSKSPVYDEILEAGRSGKTTFLDLGCCMGTDVRKLAFDGYPATNIIAFDLRQEFIDLGFKLYHDRETSKIRFFPGDIFTVSPGTVDVKPVEFSKATKLTQLKSRVNHFYLGALFHLYDEETQYAIALAVATLLKHEKGSIVFGWHQGQEREGMLDDEKFQYLKHRYGHSPASWAKMWKRAFTQVASAEFAETRVAVGAELEDVSGSNDPVLDPKGKQKEVETPADTLAEKLAEDEQIPFLSRPLGVKERPSTVGMTWREEMMDQDVRMKHRKTLVKEATKGYFSDLNATRRQGGKMWVAPRVLIREDKANYFPDISGTDLNSKKAHTTELLNGKVSAVCVMSSKISEIQTQMFIEPTHKAHHEHPLYQTVRINLQENLLRSFLVSLFTRSIRSTVAKEEWGQYLVSSQNMDYVREDMGLMNKYIAYVFLVDQNCKIRWAGCADPKPEEIEALEVNLGNRMYKSNSPSRSSLGSMSTQYESLPTLEEINKRFTDAQDAQGEIFERSRRQQRTAFLGTIITHEEGGNKRNREFTEFIKAISTTYMTNRATRSSTFDASEEKRDALFEIQERTRQGAFDKAQDLMQQTAQQAREQRLQVSAQITRQRQNLFSTGRARRQQIHDDVAALFSLFDDLMEMQEATFMEVQEQRDAQVDALVKTRGKDYTALNLRVYASRHLTTTAYLTQPKQCDLPTLSPMTISAVPSLGRPPEYPYSRPPPLPVTTQAAPLLPPYSPAETRSGSSVSERQPSASAKVSLDGLTRDYASRYDEVFDEQESRRAEIFAADMAAYQAGFQEVVSNAEAILASRQTVFAQMSKIFRAIYEDDQERQSKFFRQKIFLQNSKEEHRQSQFAVLQQSLVVCFDEDRTSILDHFSIMDQGEWEHIAMLDRSTQDLFLMFRDLLQAQVAKHDAIFADAITEYQRRFGTQTRHAEEHVVIGMEPHDSPLSMPPFMRPDVSYTRETARNTMEGRPLKVEPDVLFTPRALVRPIADMFRSSLPVVDTKLASSDTFRSALLRMLEDHQAKFVQAQTRRQKEFDSSLQKRKELMAMQELEDDRAFYRTTKQWQEAADAWELEYTSHFNNWEKERNNDFLEAEKGRDLKFLRYTSEHRRSFTEFMSTLTTTYFSLVDGLQKKTYETEGVRMKHMLLWGRLKKEETKRSVETWKKKYVDAEAERSRRFDGLLQSIKGQADIM</sequence>
<proteinExistence type="inferred from homology"/>
<evidence type="ECO:0000256" key="1">
    <source>
        <dbReference type="ARBA" id="ARBA00005179"/>
    </source>
</evidence>
<gene>
    <name evidence="6" type="primary">ATP10</name>
    <name evidence="6" type="ORF">EIP91_003059</name>
</gene>
<dbReference type="PANTHER" id="PTHR35897:SF1">
    <property type="entry name" value="METHYLTRANSFERASE AUSD"/>
    <property type="match status" value="1"/>
</dbReference>
<dbReference type="SUPFAM" id="SSF53335">
    <property type="entry name" value="S-adenosyl-L-methionine-dependent methyltransferases"/>
    <property type="match status" value="1"/>
</dbReference>
<organism evidence="6 7">
    <name type="scientific">Steccherinum ochraceum</name>
    <dbReference type="NCBI Taxonomy" id="92696"/>
    <lineage>
        <taxon>Eukaryota</taxon>
        <taxon>Fungi</taxon>
        <taxon>Dikarya</taxon>
        <taxon>Basidiomycota</taxon>
        <taxon>Agaricomycotina</taxon>
        <taxon>Agaricomycetes</taxon>
        <taxon>Polyporales</taxon>
        <taxon>Steccherinaceae</taxon>
        <taxon>Steccherinum</taxon>
    </lineage>
</organism>